<evidence type="ECO:0000259" key="18">
    <source>
        <dbReference type="PROSITE" id="PS51184"/>
    </source>
</evidence>
<dbReference type="STRING" id="4537.A0A0E0JSH2"/>
<keyword evidence="7" id="KW-0156">Chromatin regulator</keyword>
<keyword evidence="4" id="KW-0677">Repeat</keyword>
<keyword evidence="3" id="KW-0479">Metal-binding</keyword>
<evidence type="ECO:0000256" key="12">
    <source>
        <dbReference type="ARBA" id="ARBA00023163"/>
    </source>
</evidence>
<evidence type="ECO:0000256" key="2">
    <source>
        <dbReference type="ARBA" id="ARBA00004123"/>
    </source>
</evidence>
<evidence type="ECO:0000256" key="10">
    <source>
        <dbReference type="ARBA" id="ARBA00023004"/>
    </source>
</evidence>
<dbReference type="PROSITE" id="PS51183">
    <property type="entry name" value="JMJN"/>
    <property type="match status" value="1"/>
</dbReference>
<dbReference type="GO" id="GO:0040010">
    <property type="term" value="P:positive regulation of growth rate"/>
    <property type="evidence" value="ECO:0007669"/>
    <property type="project" value="EnsemblPlants"/>
</dbReference>
<dbReference type="SMART" id="SM00355">
    <property type="entry name" value="ZnF_C2H2"/>
    <property type="match status" value="4"/>
</dbReference>
<evidence type="ECO:0000256" key="5">
    <source>
        <dbReference type="ARBA" id="ARBA00022771"/>
    </source>
</evidence>
<evidence type="ECO:0008006" key="21">
    <source>
        <dbReference type="Google" id="ProtNLM"/>
    </source>
</evidence>
<dbReference type="FunFam" id="2.60.120.650:FF:000023">
    <property type="entry name" value="Probable lysine-specific demethylase ELF6"/>
    <property type="match status" value="1"/>
</dbReference>
<keyword evidence="8" id="KW-0223">Dioxygenase</keyword>
<evidence type="ECO:0000256" key="7">
    <source>
        <dbReference type="ARBA" id="ARBA00022853"/>
    </source>
</evidence>
<dbReference type="HOGENOM" id="CLU_001687_1_0_1"/>
<evidence type="ECO:0000259" key="16">
    <source>
        <dbReference type="PROSITE" id="PS50157"/>
    </source>
</evidence>
<evidence type="ECO:0000256" key="13">
    <source>
        <dbReference type="ARBA" id="ARBA00023242"/>
    </source>
</evidence>
<reference evidence="19" key="2">
    <citation type="submission" date="2018-05" db="EMBL/GenBank/DDBJ databases">
        <title>OpunRS2 (Oryza punctata Reference Sequence Version 2).</title>
        <authorList>
            <person name="Zhang J."/>
            <person name="Kudrna D."/>
            <person name="Lee S."/>
            <person name="Talag J."/>
            <person name="Welchert J."/>
            <person name="Wing R.A."/>
        </authorList>
    </citation>
    <scope>NUCLEOTIDE SEQUENCE [LARGE SCALE GENOMIC DNA]</scope>
</reference>
<dbReference type="OMA" id="MRFREPS"/>
<evidence type="ECO:0000256" key="4">
    <source>
        <dbReference type="ARBA" id="ARBA00022737"/>
    </source>
</evidence>
<proteinExistence type="predicted"/>
<dbReference type="GO" id="GO:0034647">
    <property type="term" value="F:histone H3K4me/H3K4me2/H3K4me3 demethylase activity"/>
    <property type="evidence" value="ECO:0007669"/>
    <property type="project" value="TreeGrafter"/>
</dbReference>
<dbReference type="SMART" id="SM00545">
    <property type="entry name" value="JmjN"/>
    <property type="match status" value="1"/>
</dbReference>
<dbReference type="SMART" id="SM00558">
    <property type="entry name" value="JmjC"/>
    <property type="match status" value="1"/>
</dbReference>
<feature type="domain" description="C2H2-type" evidence="16">
    <location>
        <begin position="1272"/>
        <end position="1301"/>
    </location>
</feature>
<dbReference type="InterPro" id="IPR013087">
    <property type="entry name" value="Znf_C2H2_type"/>
</dbReference>
<feature type="domain" description="C2H2-type" evidence="16">
    <location>
        <begin position="1302"/>
        <end position="1331"/>
    </location>
</feature>
<protein>
    <recommendedName>
        <fullName evidence="21">JmjC domain-containing protein</fullName>
    </recommendedName>
</protein>
<feature type="domain" description="JmjN" evidence="17">
    <location>
        <begin position="106"/>
        <end position="147"/>
    </location>
</feature>
<dbReference type="Gene3D" id="2.60.120.650">
    <property type="entry name" value="Cupin"/>
    <property type="match status" value="1"/>
</dbReference>
<dbReference type="Proteomes" id="UP000026962">
    <property type="component" value="Chromosome 1"/>
</dbReference>
<sequence>MCSYRANVQRNHRRPGTVCSALDERSYTLPLPPIPFTSLPSHFLSLPRDQDQPNPCFSLKTSSLSPPNARPLCGGIPYSPAMRSSPPPAATAAEPVPPWLKSLPVAPEFRPTAAEFADPVAYILKIEAAAAPYGICKVVPPFPPPPKKATLSNLSRSFAALHPDDRSPSFPTRHQQVGLCPRRTRPGLKPVWRSSHRYTLPQFESKAGATRKSLLAGLNVPASKQLTPLDHEVLFWRASAGRPIVVEYGSDMSGSGFSPCAAQPQQQQQHQQSTARVASHVGETAWNMRGVARSPGSLLRFMPDEVPGVTTPMLYVGMMFSWFAWHVEDHDLHSLNYMHLGAAKTWYGVPRDAALAFEEVVREHGYGGEVNPLETFATLGQKTTVMSPEVLVESGIPCCRLVQNAGEFVVTFPGSYHCGFSHGFNCAEASNIATPEWLRIAKEAAIRRASINRPPMVSHYQLLYELALSMRFREPSNGEMETRSSRIKEKKKCEGEQLVKKMFIRNVIEDNELLSRLLNDRSFCIILPANAHDSPSLSTLRSTNQSNMDSRISHNLCSREEAPEASGCLSLNRIGDTRNCISSDTHNMEGDKEDILSATGLLDQGLLSCVTCGILSFSCVAVLKPRDCTARYLMSADSNSINNQLSISGGSILADALTNERNGIISRPYAEHCRNEIMSDDAEIDRNSALDLLAFAHGGQSDSEEDPLEKILKIAHGINKSQPTSSNNVGCVGTKLSSSSTECQERPSSQNAHCNGSSVISNGPKGVRTRNKYQLKMVLSEGFQAKDMYSAKEKKVQSEPSSSKGAVNETVDVRGTENDVGCKSTTISVSEHRGSTKDMYSVKEKKVQSEPSSLKGTVKETVDVSGTENDVRCKSTTISVSEHRGSTPMTNSLAASIMKPDKDSSRMHVFCLEHAIEVEKQLHAIGGSHIMLLCRPEYPKIEAEARLLGEEMGLVYDWKDIHFKEANMEDRQKIQEVVRDEEAIPTSSDWAVKLGINLYYSANLAKSPLYNKQMPYNRVIYRAFGCDFPNDSPVKLNTCERRQSHQKKIVVAGRWCGKVWMSKQVHPYLAHRVESQEAEEADRICSYHFDEKHKAEPVENSGRVEASKRKSSSLTDVTESSNRRGEIPGEETNTKRPKHSQEGNLRALESAAEVVAPSPAGTVLRISSRIANRANKLKSRMEEEDVPSSRPKSNVKEKSSHASGQKPNVQEANANSASHLRAIAPKQKTEAGAKKPTRTAKPPKQAVEYSCDIEGCSMSFRTKRDLSLHKSDICPVKGCGKKFFSHKYLLQHRKVHTDDRPLTCPWEGCNMAFKWPWARTEHLRVHTGDRPYVCHEPGCAQTFRFVSDFSRHKRKTGHSAKKKKAKS</sequence>
<dbReference type="Gene3D" id="3.30.160.60">
    <property type="entry name" value="Classic Zinc Finger"/>
    <property type="match status" value="1"/>
</dbReference>
<evidence type="ECO:0000256" key="15">
    <source>
        <dbReference type="SAM" id="MobiDB-lite"/>
    </source>
</evidence>
<dbReference type="Gramene" id="OPUNC01G39910.1">
    <property type="protein sequence ID" value="OPUNC01G39910.1"/>
    <property type="gene ID" value="OPUNC01G39910"/>
</dbReference>
<dbReference type="eggNOG" id="KOG1246">
    <property type="taxonomic scope" value="Eukaryota"/>
</dbReference>
<evidence type="ECO:0000256" key="9">
    <source>
        <dbReference type="ARBA" id="ARBA00023002"/>
    </source>
</evidence>
<feature type="region of interest" description="Disordered" evidence="15">
    <location>
        <begin position="1096"/>
        <end position="1143"/>
    </location>
</feature>
<keyword evidence="11" id="KW-0805">Transcription regulation</keyword>
<dbReference type="FunFam" id="3.30.160.60:FF:000747">
    <property type="entry name" value="Probable lysine-specific demethylase ELF6"/>
    <property type="match status" value="1"/>
</dbReference>
<dbReference type="eggNOG" id="KOG1721">
    <property type="taxonomic scope" value="Eukaryota"/>
</dbReference>
<keyword evidence="10" id="KW-0408">Iron</keyword>
<evidence type="ECO:0000256" key="6">
    <source>
        <dbReference type="ARBA" id="ARBA00022833"/>
    </source>
</evidence>
<dbReference type="PROSITE" id="PS50157">
    <property type="entry name" value="ZINC_FINGER_C2H2_2"/>
    <property type="match status" value="3"/>
</dbReference>
<keyword evidence="9" id="KW-0560">Oxidoreductase</keyword>
<dbReference type="PROSITE" id="PS51184">
    <property type="entry name" value="JMJC"/>
    <property type="match status" value="1"/>
</dbReference>
<feature type="domain" description="C2H2-type" evidence="16">
    <location>
        <begin position="1332"/>
        <end position="1363"/>
    </location>
</feature>
<evidence type="ECO:0000313" key="19">
    <source>
        <dbReference type="EnsemblPlants" id="OPUNC01G39910.1"/>
    </source>
</evidence>
<feature type="region of interest" description="Disordered" evidence="15">
    <location>
        <begin position="1176"/>
        <end position="1216"/>
    </location>
</feature>
<evidence type="ECO:0000256" key="11">
    <source>
        <dbReference type="ARBA" id="ARBA00023015"/>
    </source>
</evidence>
<name>A0A0E0JSH2_ORYPU</name>
<keyword evidence="6" id="KW-0862">Zinc</keyword>
<dbReference type="GO" id="GO:0000785">
    <property type="term" value="C:chromatin"/>
    <property type="evidence" value="ECO:0007669"/>
    <property type="project" value="TreeGrafter"/>
</dbReference>
<evidence type="ECO:0000259" key="17">
    <source>
        <dbReference type="PROSITE" id="PS51183"/>
    </source>
</evidence>
<keyword evidence="20" id="KW-1185">Reference proteome</keyword>
<dbReference type="SUPFAM" id="SSF51197">
    <property type="entry name" value="Clavaminate synthase-like"/>
    <property type="match status" value="1"/>
</dbReference>
<feature type="region of interest" description="Disordered" evidence="15">
    <location>
        <begin position="1225"/>
        <end position="1244"/>
    </location>
</feature>
<evidence type="ECO:0000313" key="20">
    <source>
        <dbReference type="Proteomes" id="UP000026962"/>
    </source>
</evidence>
<accession>A0A0E0JSH2</accession>
<dbReference type="GO" id="GO:0045815">
    <property type="term" value="P:transcription initiation-coupled chromatin remodeling"/>
    <property type="evidence" value="ECO:0007669"/>
    <property type="project" value="EnsemblPlants"/>
</dbReference>
<feature type="region of interest" description="Disordered" evidence="15">
    <location>
        <begin position="742"/>
        <end position="767"/>
    </location>
</feature>
<dbReference type="Pfam" id="PF02375">
    <property type="entry name" value="JmjN"/>
    <property type="match status" value="1"/>
</dbReference>
<dbReference type="InterPro" id="IPR003347">
    <property type="entry name" value="JmjC_dom"/>
</dbReference>
<comment type="cofactor">
    <cofactor evidence="1">
        <name>Fe(2+)</name>
        <dbReference type="ChEBI" id="CHEBI:29033"/>
    </cofactor>
</comment>
<reference evidence="19" key="1">
    <citation type="submission" date="2015-04" db="UniProtKB">
        <authorList>
            <consortium name="EnsemblPlants"/>
        </authorList>
    </citation>
    <scope>IDENTIFICATION</scope>
</reference>
<dbReference type="InterPro" id="IPR003349">
    <property type="entry name" value="JmjN"/>
</dbReference>
<dbReference type="InterPro" id="IPR036236">
    <property type="entry name" value="Znf_C2H2_sf"/>
</dbReference>
<keyword evidence="13" id="KW-0539">Nucleus</keyword>
<dbReference type="Pfam" id="PF02373">
    <property type="entry name" value="JmjC"/>
    <property type="match status" value="1"/>
</dbReference>
<dbReference type="PANTHER" id="PTHR10694">
    <property type="entry name" value="LYSINE-SPECIFIC DEMETHYLASE"/>
    <property type="match status" value="1"/>
</dbReference>
<dbReference type="SUPFAM" id="SSF57667">
    <property type="entry name" value="beta-beta-alpha zinc fingers"/>
    <property type="match status" value="2"/>
</dbReference>
<dbReference type="GO" id="GO:0071558">
    <property type="term" value="F:histone H3K27me2/H3K27me3 demethylase activity"/>
    <property type="evidence" value="ECO:0007669"/>
    <property type="project" value="EnsemblPlants"/>
</dbReference>
<evidence type="ECO:0000256" key="8">
    <source>
        <dbReference type="ARBA" id="ARBA00022964"/>
    </source>
</evidence>
<evidence type="ECO:0000256" key="3">
    <source>
        <dbReference type="ARBA" id="ARBA00022723"/>
    </source>
</evidence>
<feature type="domain" description="JmjC" evidence="18">
    <location>
        <begin position="283"/>
        <end position="449"/>
    </location>
</feature>
<dbReference type="PANTHER" id="PTHR10694:SF38">
    <property type="entry name" value="LYSINE-SPECIFIC DEMETHYLASE REF6"/>
    <property type="match status" value="1"/>
</dbReference>
<feature type="compositionally biased region" description="Polar residues" evidence="15">
    <location>
        <begin position="1201"/>
        <end position="1216"/>
    </location>
</feature>
<feature type="compositionally biased region" description="Polar residues" evidence="15">
    <location>
        <begin position="742"/>
        <end position="761"/>
    </location>
</feature>
<dbReference type="EnsemblPlants" id="OPUNC01G39910.1">
    <property type="protein sequence ID" value="OPUNC01G39910.1"/>
    <property type="gene ID" value="OPUNC01G39910"/>
</dbReference>
<evidence type="ECO:0000256" key="1">
    <source>
        <dbReference type="ARBA" id="ARBA00001954"/>
    </source>
</evidence>
<dbReference type="GO" id="GO:0008270">
    <property type="term" value="F:zinc ion binding"/>
    <property type="evidence" value="ECO:0007669"/>
    <property type="project" value="UniProtKB-KW"/>
</dbReference>
<dbReference type="PROSITE" id="PS00028">
    <property type="entry name" value="ZINC_FINGER_C2H2_1"/>
    <property type="match status" value="3"/>
</dbReference>
<evidence type="ECO:0000256" key="14">
    <source>
        <dbReference type="PROSITE-ProRule" id="PRU00042"/>
    </source>
</evidence>
<keyword evidence="5 14" id="KW-0863">Zinc-finger</keyword>
<keyword evidence="12" id="KW-0804">Transcription</keyword>
<dbReference type="GO" id="GO:0005634">
    <property type="term" value="C:nucleus"/>
    <property type="evidence" value="ECO:0007669"/>
    <property type="project" value="UniProtKB-SubCell"/>
</dbReference>
<comment type="subcellular location">
    <subcellularLocation>
        <location evidence="2">Nucleus</location>
    </subcellularLocation>
</comment>
<organism evidence="19">
    <name type="scientific">Oryza punctata</name>
    <name type="common">Red rice</name>
    <dbReference type="NCBI Taxonomy" id="4537"/>
    <lineage>
        <taxon>Eukaryota</taxon>
        <taxon>Viridiplantae</taxon>
        <taxon>Streptophyta</taxon>
        <taxon>Embryophyta</taxon>
        <taxon>Tracheophyta</taxon>
        <taxon>Spermatophyta</taxon>
        <taxon>Magnoliopsida</taxon>
        <taxon>Liliopsida</taxon>
        <taxon>Poales</taxon>
        <taxon>Poaceae</taxon>
        <taxon>BOP clade</taxon>
        <taxon>Oryzoideae</taxon>
        <taxon>Oryzeae</taxon>
        <taxon>Oryzinae</taxon>
        <taxon>Oryza</taxon>
    </lineage>
</organism>